<dbReference type="EMBL" id="POAF01000005">
    <property type="protein sequence ID" value="RBM00732.1"/>
    <property type="molecule type" value="Genomic_DNA"/>
</dbReference>
<reference evidence="16 17" key="1">
    <citation type="submission" date="2018-01" db="EMBL/GenBank/DDBJ databases">
        <title>Glutamicibacter soli strain NHPC-3 Whole genome sequence and assembly.</title>
        <authorList>
            <person name="Choudhury P."/>
            <person name="Gupta D."/>
            <person name="Sengupta K."/>
            <person name="Jawed A."/>
            <person name="Sultana N."/>
            <person name="Saha P."/>
        </authorList>
    </citation>
    <scope>NUCLEOTIDE SEQUENCE [LARGE SCALE GENOMIC DNA]</scope>
    <source>
        <strain evidence="16 17">NHPC-3</strain>
    </source>
</reference>
<keyword evidence="11 13" id="KW-0456">Lyase</keyword>
<evidence type="ECO:0000256" key="6">
    <source>
        <dbReference type="ARBA" id="ARBA00022432"/>
    </source>
</evidence>
<keyword evidence="10 13" id="KW-0411">Iron-sulfur</keyword>
<dbReference type="InterPro" id="IPR005130">
    <property type="entry name" value="Ser_deHydtase-like_asu"/>
</dbReference>
<dbReference type="Pfam" id="PF03315">
    <property type="entry name" value="SDH_beta"/>
    <property type="match status" value="1"/>
</dbReference>
<evidence type="ECO:0000313" key="17">
    <source>
        <dbReference type="Proteomes" id="UP000252167"/>
    </source>
</evidence>
<evidence type="ECO:0000256" key="5">
    <source>
        <dbReference type="ARBA" id="ARBA00018995"/>
    </source>
</evidence>
<dbReference type="InterPro" id="IPR004644">
    <property type="entry name" value="Fe-S_L-Ser_mono"/>
</dbReference>
<evidence type="ECO:0000256" key="2">
    <source>
        <dbReference type="ARBA" id="ARBA00004742"/>
    </source>
</evidence>
<dbReference type="GO" id="GO:0006094">
    <property type="term" value="P:gluconeogenesis"/>
    <property type="evidence" value="ECO:0007669"/>
    <property type="project" value="UniProtKB-KW"/>
</dbReference>
<dbReference type="GO" id="GO:0046872">
    <property type="term" value="F:metal ion binding"/>
    <property type="evidence" value="ECO:0007669"/>
    <property type="project" value="UniProtKB-KW"/>
</dbReference>
<evidence type="ECO:0000259" key="14">
    <source>
        <dbReference type="Pfam" id="PF03313"/>
    </source>
</evidence>
<proteinExistence type="inferred from homology"/>
<gene>
    <name evidence="16" type="ORF">C1H84_12435</name>
</gene>
<evidence type="ECO:0000256" key="3">
    <source>
        <dbReference type="ARBA" id="ARBA00008636"/>
    </source>
</evidence>
<dbReference type="PANTHER" id="PTHR30182:SF1">
    <property type="entry name" value="L-SERINE DEHYDRATASE 1"/>
    <property type="match status" value="1"/>
</dbReference>
<dbReference type="RefSeq" id="WP_113607542.1">
    <property type="nucleotide sequence ID" value="NZ_POAF01000005.1"/>
</dbReference>
<accession>A0A365YDI3</accession>
<keyword evidence="7 13" id="KW-0004">4Fe-4S</keyword>
<organism evidence="16 17">
    <name type="scientific">Glutamicibacter soli</name>
    <dbReference type="NCBI Taxonomy" id="453836"/>
    <lineage>
        <taxon>Bacteria</taxon>
        <taxon>Bacillati</taxon>
        <taxon>Actinomycetota</taxon>
        <taxon>Actinomycetes</taxon>
        <taxon>Micrococcales</taxon>
        <taxon>Micrococcaceae</taxon>
        <taxon>Glutamicibacter</taxon>
    </lineage>
</organism>
<comment type="caution">
    <text evidence="16">The sequence shown here is derived from an EMBL/GenBank/DDBJ whole genome shotgun (WGS) entry which is preliminary data.</text>
</comment>
<keyword evidence="17" id="KW-1185">Reference proteome</keyword>
<dbReference type="GO" id="GO:0003941">
    <property type="term" value="F:L-serine ammonia-lyase activity"/>
    <property type="evidence" value="ECO:0007669"/>
    <property type="project" value="UniProtKB-UniRule"/>
</dbReference>
<keyword evidence="6 13" id="KW-0312">Gluconeogenesis</keyword>
<evidence type="ECO:0000313" key="16">
    <source>
        <dbReference type="EMBL" id="RBM00732.1"/>
    </source>
</evidence>
<evidence type="ECO:0000256" key="4">
    <source>
        <dbReference type="ARBA" id="ARBA00012093"/>
    </source>
</evidence>
<keyword evidence="8 13" id="KW-0479">Metal-binding</keyword>
<dbReference type="NCBIfam" id="TIGR00720">
    <property type="entry name" value="sda_mono"/>
    <property type="match status" value="1"/>
</dbReference>
<dbReference type="InterPro" id="IPR029009">
    <property type="entry name" value="ASB_dom_sf"/>
</dbReference>
<dbReference type="InterPro" id="IPR005131">
    <property type="entry name" value="Ser_deHydtase_bsu"/>
</dbReference>
<protein>
    <recommendedName>
        <fullName evidence="5 13">L-serine dehydratase</fullName>
        <ecNumber evidence="4 13">4.3.1.17</ecNumber>
    </recommendedName>
</protein>
<evidence type="ECO:0000259" key="15">
    <source>
        <dbReference type="Pfam" id="PF03315"/>
    </source>
</evidence>
<evidence type="ECO:0000256" key="13">
    <source>
        <dbReference type="RuleBase" id="RU366059"/>
    </source>
</evidence>
<feature type="domain" description="Serine dehydratase-like alpha subunit" evidence="14">
    <location>
        <begin position="192"/>
        <end position="463"/>
    </location>
</feature>
<feature type="domain" description="Serine dehydratase beta chain" evidence="15">
    <location>
        <begin position="4"/>
        <end position="160"/>
    </location>
</feature>
<keyword evidence="9 13" id="KW-0408">Iron</keyword>
<evidence type="ECO:0000256" key="8">
    <source>
        <dbReference type="ARBA" id="ARBA00022723"/>
    </source>
</evidence>
<dbReference type="InterPro" id="IPR051318">
    <property type="entry name" value="Fe-S_L-Ser"/>
</dbReference>
<evidence type="ECO:0000256" key="7">
    <source>
        <dbReference type="ARBA" id="ARBA00022485"/>
    </source>
</evidence>
<comment type="cofactor">
    <cofactor evidence="1 13">
        <name>[4Fe-4S] cluster</name>
        <dbReference type="ChEBI" id="CHEBI:49883"/>
    </cofactor>
</comment>
<name>A0A365YDI3_9MICC</name>
<dbReference type="PANTHER" id="PTHR30182">
    <property type="entry name" value="L-SERINE DEHYDRATASE"/>
    <property type="match status" value="1"/>
</dbReference>
<evidence type="ECO:0000256" key="9">
    <source>
        <dbReference type="ARBA" id="ARBA00023004"/>
    </source>
</evidence>
<comment type="catalytic activity">
    <reaction evidence="12 13">
        <text>L-serine = pyruvate + NH4(+)</text>
        <dbReference type="Rhea" id="RHEA:19169"/>
        <dbReference type="ChEBI" id="CHEBI:15361"/>
        <dbReference type="ChEBI" id="CHEBI:28938"/>
        <dbReference type="ChEBI" id="CHEBI:33384"/>
        <dbReference type="EC" id="4.3.1.17"/>
    </reaction>
</comment>
<evidence type="ECO:0000256" key="10">
    <source>
        <dbReference type="ARBA" id="ARBA00023014"/>
    </source>
</evidence>
<evidence type="ECO:0000256" key="12">
    <source>
        <dbReference type="ARBA" id="ARBA00049406"/>
    </source>
</evidence>
<evidence type="ECO:0000256" key="11">
    <source>
        <dbReference type="ARBA" id="ARBA00023239"/>
    </source>
</evidence>
<dbReference type="EC" id="4.3.1.17" evidence="4 13"/>
<sequence>MAVSVFDLFSVGIGPSSSHTVGPMRAAHAFIAHLVREGQLPAVERIRVDVYGSLAATGRGHGTFTAIMLGLEGFEPESILPTQVDSRLADMDASGVLRLAEQLGHRKDLDYRVEDMIQHPLTVLPRHTNGVKFIAFDAQGAELSNETFFSVGGGFIVREGAEERIEKSLEKKLKQQPYPFTTASKLLEHCRETGKSIAEIMMANEETYRTREEIRSGLIHIYEVMEECKNSALERTGVLPGGLKVRRRAPEWHKRLRKEDKDRDPVFWQEWINLVALAVNEENASGGRVVTAPTNGAAGIIPAVLFYATHYAPGAKYWNAEEKHDAVVNFLLTAGAVGVLYKEQASISGAEVGCQGEVGSASSMAAGGLAEILGGTPAQVENAAEIAMEHNLGLTCDPIGGLVQIPCIERNAIAASKAVNAAKMALMGDGEHHVTLDEVIITMRETGKDMSDKYKETAMGGLAVNVVEC</sequence>
<dbReference type="Proteomes" id="UP000252167">
    <property type="component" value="Unassembled WGS sequence"/>
</dbReference>
<evidence type="ECO:0000256" key="1">
    <source>
        <dbReference type="ARBA" id="ARBA00001966"/>
    </source>
</evidence>
<dbReference type="SUPFAM" id="SSF143548">
    <property type="entry name" value="Serine metabolism enzymes domain"/>
    <property type="match status" value="1"/>
</dbReference>
<dbReference type="FunFam" id="3.30.1330.90:FF:000001">
    <property type="entry name" value="L-serine ammonia-lyase 1"/>
    <property type="match status" value="1"/>
</dbReference>
<dbReference type="Pfam" id="PF03313">
    <property type="entry name" value="SDH_alpha"/>
    <property type="match status" value="1"/>
</dbReference>
<comment type="similarity">
    <text evidence="3 13">Belongs to the iron-sulfur dependent L-serine dehydratase family.</text>
</comment>
<dbReference type="AlphaFoldDB" id="A0A365YDI3"/>
<dbReference type="GO" id="GO:0051539">
    <property type="term" value="F:4 iron, 4 sulfur cluster binding"/>
    <property type="evidence" value="ECO:0007669"/>
    <property type="project" value="UniProtKB-UniRule"/>
</dbReference>
<dbReference type="Gene3D" id="3.30.1330.90">
    <property type="entry name" value="D-3-phosphoglycerate dehydrogenase, domain 3"/>
    <property type="match status" value="1"/>
</dbReference>
<comment type="pathway">
    <text evidence="2">Carbohydrate biosynthesis; gluconeogenesis.</text>
</comment>